<gene>
    <name evidence="1" type="ORF">BCR25_01880</name>
</gene>
<sequence length="106" mass="12058">MGLFDRLFKKEKEEIKTVEPLTNTEKESEWQEIAGYIPIESEEYEFVTLIATALAAGNQPESKFVVKRILKRNPEVQLVSAITASIASADQPESQFIVKSIKEKRE</sequence>
<dbReference type="Proteomes" id="UP000095094">
    <property type="component" value="Unassembled WGS sequence"/>
</dbReference>
<dbReference type="RefSeq" id="WP_069661903.1">
    <property type="nucleotide sequence ID" value="NZ_JBHUJJ010000001.1"/>
</dbReference>
<keyword evidence="2" id="KW-1185">Reference proteome</keyword>
<protein>
    <submittedName>
        <fullName evidence="1">Uncharacterized protein</fullName>
    </submittedName>
</protein>
<accession>A0A1E5H6S4</accession>
<dbReference type="OrthoDB" id="2222210at2"/>
<comment type="caution">
    <text evidence="1">The sequence shown here is derived from an EMBL/GenBank/DDBJ whole genome shotgun (WGS) entry which is preliminary data.</text>
</comment>
<organism evidence="1 2">
    <name type="scientific">Enterococcus termitis</name>
    <dbReference type="NCBI Taxonomy" id="332950"/>
    <lineage>
        <taxon>Bacteria</taxon>
        <taxon>Bacillati</taxon>
        <taxon>Bacillota</taxon>
        <taxon>Bacilli</taxon>
        <taxon>Lactobacillales</taxon>
        <taxon>Enterococcaceae</taxon>
        <taxon>Enterococcus</taxon>
    </lineage>
</organism>
<dbReference type="EMBL" id="MIJY01000001">
    <property type="protein sequence ID" value="OEG20592.1"/>
    <property type="molecule type" value="Genomic_DNA"/>
</dbReference>
<evidence type="ECO:0000313" key="1">
    <source>
        <dbReference type="EMBL" id="OEG20592.1"/>
    </source>
</evidence>
<name>A0A1E5H6S4_9ENTE</name>
<evidence type="ECO:0000313" key="2">
    <source>
        <dbReference type="Proteomes" id="UP000095094"/>
    </source>
</evidence>
<dbReference type="AlphaFoldDB" id="A0A1E5H6S4"/>
<reference evidence="2" key="1">
    <citation type="submission" date="2016-09" db="EMBL/GenBank/DDBJ databases">
        <authorList>
            <person name="Gulvik C.A."/>
        </authorList>
    </citation>
    <scope>NUCLEOTIDE SEQUENCE [LARGE SCALE GENOMIC DNA]</scope>
    <source>
        <strain evidence="2">LMG 8895</strain>
    </source>
</reference>
<proteinExistence type="predicted"/>